<dbReference type="EMBL" id="AGSI01000016">
    <property type="protein sequence ID" value="EIE20261.1"/>
    <property type="molecule type" value="Genomic_DNA"/>
</dbReference>
<organism evidence="2 3">
    <name type="scientific">Coccomyxa subellipsoidea (strain C-169)</name>
    <name type="common">Green microalga</name>
    <dbReference type="NCBI Taxonomy" id="574566"/>
    <lineage>
        <taxon>Eukaryota</taxon>
        <taxon>Viridiplantae</taxon>
        <taxon>Chlorophyta</taxon>
        <taxon>core chlorophytes</taxon>
        <taxon>Trebouxiophyceae</taxon>
        <taxon>Trebouxiophyceae incertae sedis</taxon>
        <taxon>Coccomyxaceae</taxon>
        <taxon>Coccomyxa</taxon>
        <taxon>Coccomyxa subellipsoidea</taxon>
    </lineage>
</organism>
<dbReference type="Proteomes" id="UP000007264">
    <property type="component" value="Unassembled WGS sequence"/>
</dbReference>
<feature type="compositionally biased region" description="Basic and acidic residues" evidence="1">
    <location>
        <begin position="483"/>
        <end position="503"/>
    </location>
</feature>
<dbReference type="RefSeq" id="XP_005644805.1">
    <property type="nucleotide sequence ID" value="XM_005644748.1"/>
</dbReference>
<feature type="compositionally biased region" description="Basic and acidic residues" evidence="1">
    <location>
        <begin position="373"/>
        <end position="393"/>
    </location>
</feature>
<keyword evidence="3" id="KW-1185">Reference proteome</keyword>
<feature type="compositionally biased region" description="Basic and acidic residues" evidence="1">
    <location>
        <begin position="551"/>
        <end position="573"/>
    </location>
</feature>
<accession>I0YPE2</accession>
<sequence length="654" mass="70393">MDTVKEVFRAAAAALAPLLSKPGAGLPGRAGVDSILEQLFPVREALSRVPLPVVLPTPLPNPLKSPSPQPDRNAARPPSAPKSNRASPAGESVEDIYRGYSQAQPATEPGTRVALTAVFLDPSFRKVMLKWARPKLSEVAADRLVLRSQPGVRHVAETPLGSAVDLSVTGVADDDTVQVLLLKVPSWLEPLIDGPPYVVISSAENAPSEAAGELVEAVGAGLTDGVTATRFPQPGQLKGTLGAQLENGHLFFSHAELRRFWAEEAASEALSETESLLAADEEGLELLQVEKQQGEPAGDMGFFGSIFPRRAAKPKADSQEIAAESEQPLPTDITRREDAALQTEAQADAGDDAEERGRWGEQEERPNGPAKSQAEDDKERGRWGEGEVSDGKPGKQTAALATPVALPLDVSVDRGKWGARQSLTGNPALMAALPPHLGVRLYFDVAAPKGLPAAAGTNPEQNGLPAPEPGKQQLSEQPASAAGEKRREQQEDREKGGTERRNSAEWPALSRRDGKADRQAEAGGRRERSRERVRENSERGRSGSQNPGPREQARQREWDRSSDQGRYRDRPEKATQGNVLKDSRAGRSRVEDRPSISARSDSARRSSPAHRKEHASRDTCEADRSKGSKPPRRSVTPPVTAEVSVDDLPPHLRS</sequence>
<feature type="compositionally biased region" description="Basic and acidic residues" evidence="1">
    <location>
        <begin position="581"/>
        <end position="594"/>
    </location>
</feature>
<feature type="compositionally biased region" description="Basic and acidic residues" evidence="1">
    <location>
        <begin position="615"/>
        <end position="626"/>
    </location>
</feature>
<feature type="region of interest" description="Disordered" evidence="1">
    <location>
        <begin position="311"/>
        <end position="409"/>
    </location>
</feature>
<name>I0YPE2_COCSC</name>
<evidence type="ECO:0000256" key="1">
    <source>
        <dbReference type="SAM" id="MobiDB-lite"/>
    </source>
</evidence>
<evidence type="ECO:0000313" key="2">
    <source>
        <dbReference type="EMBL" id="EIE20261.1"/>
    </source>
</evidence>
<proteinExistence type="predicted"/>
<comment type="caution">
    <text evidence="2">The sequence shown here is derived from an EMBL/GenBank/DDBJ whole genome shotgun (WGS) entry which is preliminary data.</text>
</comment>
<feature type="compositionally biased region" description="Basic and acidic residues" evidence="1">
    <location>
        <begin position="510"/>
        <end position="541"/>
    </location>
</feature>
<dbReference type="KEGG" id="csl:COCSUDRAFT_57980"/>
<evidence type="ECO:0000313" key="3">
    <source>
        <dbReference type="Proteomes" id="UP000007264"/>
    </source>
</evidence>
<feature type="compositionally biased region" description="Pro residues" evidence="1">
    <location>
        <begin position="60"/>
        <end position="69"/>
    </location>
</feature>
<dbReference type="GeneID" id="17038237"/>
<feature type="compositionally biased region" description="Basic and acidic residues" evidence="1">
    <location>
        <begin position="355"/>
        <end position="366"/>
    </location>
</feature>
<gene>
    <name evidence="2" type="ORF">COCSUDRAFT_57980</name>
</gene>
<protein>
    <submittedName>
        <fullName evidence="2">Uncharacterized protein</fullName>
    </submittedName>
</protein>
<feature type="region of interest" description="Disordered" evidence="1">
    <location>
        <begin position="60"/>
        <end position="91"/>
    </location>
</feature>
<dbReference type="AlphaFoldDB" id="I0YPE2"/>
<reference evidence="2 3" key="1">
    <citation type="journal article" date="2012" name="Genome Biol.">
        <title>The genome of the polar eukaryotic microalga coccomyxa subellipsoidea reveals traits of cold adaptation.</title>
        <authorList>
            <person name="Blanc G."/>
            <person name="Agarkova I."/>
            <person name="Grimwood J."/>
            <person name="Kuo A."/>
            <person name="Brueggeman A."/>
            <person name="Dunigan D."/>
            <person name="Gurnon J."/>
            <person name="Ladunga I."/>
            <person name="Lindquist E."/>
            <person name="Lucas S."/>
            <person name="Pangilinan J."/>
            <person name="Proschold T."/>
            <person name="Salamov A."/>
            <person name="Schmutz J."/>
            <person name="Weeks D."/>
            <person name="Yamada T."/>
            <person name="Claverie J.M."/>
            <person name="Grigoriev I."/>
            <person name="Van Etten J."/>
            <person name="Lomsadze A."/>
            <person name="Borodovsky M."/>
        </authorList>
    </citation>
    <scope>NUCLEOTIDE SEQUENCE [LARGE SCALE GENOMIC DNA]</scope>
    <source>
        <strain evidence="2 3">C-169</strain>
    </source>
</reference>
<feature type="compositionally biased region" description="Low complexity" evidence="1">
    <location>
        <begin position="397"/>
        <end position="408"/>
    </location>
</feature>
<feature type="region of interest" description="Disordered" evidence="1">
    <location>
        <begin position="450"/>
        <end position="654"/>
    </location>
</feature>